<keyword evidence="4" id="KW-1003">Cell membrane</keyword>
<dbReference type="InterPro" id="IPR050388">
    <property type="entry name" value="ABC_Ni/Peptide_Import"/>
</dbReference>
<keyword evidence="10" id="KW-1185">Reference proteome</keyword>
<dbReference type="Pfam" id="PF00005">
    <property type="entry name" value="ABC_tran"/>
    <property type="match status" value="1"/>
</dbReference>
<dbReference type="GO" id="GO:0016887">
    <property type="term" value="F:ATP hydrolysis activity"/>
    <property type="evidence" value="ECO:0007669"/>
    <property type="project" value="InterPro"/>
</dbReference>
<dbReference type="AlphaFoldDB" id="A0A917W7L0"/>
<evidence type="ECO:0000256" key="5">
    <source>
        <dbReference type="ARBA" id="ARBA00022741"/>
    </source>
</evidence>
<name>A0A917W7L0_9ACTN</name>
<comment type="similarity">
    <text evidence="2">Belongs to the ABC transporter superfamily.</text>
</comment>
<evidence type="ECO:0000256" key="4">
    <source>
        <dbReference type="ARBA" id="ARBA00022475"/>
    </source>
</evidence>
<dbReference type="InterPro" id="IPR027417">
    <property type="entry name" value="P-loop_NTPase"/>
</dbReference>
<evidence type="ECO:0000313" key="10">
    <source>
        <dbReference type="Proteomes" id="UP000613840"/>
    </source>
</evidence>
<dbReference type="PROSITE" id="PS00211">
    <property type="entry name" value="ABC_TRANSPORTER_1"/>
    <property type="match status" value="1"/>
</dbReference>
<dbReference type="RefSeq" id="WP_229670204.1">
    <property type="nucleotide sequence ID" value="NZ_BMMZ01000009.1"/>
</dbReference>
<feature type="domain" description="ABC transporter" evidence="8">
    <location>
        <begin position="15"/>
        <end position="265"/>
    </location>
</feature>
<evidence type="ECO:0000259" key="8">
    <source>
        <dbReference type="PROSITE" id="PS50893"/>
    </source>
</evidence>
<dbReference type="PANTHER" id="PTHR43297">
    <property type="entry name" value="OLIGOPEPTIDE TRANSPORT ATP-BINDING PROTEIN APPD"/>
    <property type="match status" value="1"/>
</dbReference>
<keyword evidence="6 9" id="KW-0067">ATP-binding</keyword>
<evidence type="ECO:0000313" key="9">
    <source>
        <dbReference type="EMBL" id="GGL73015.1"/>
    </source>
</evidence>
<dbReference type="GO" id="GO:0015833">
    <property type="term" value="P:peptide transport"/>
    <property type="evidence" value="ECO:0007669"/>
    <property type="project" value="InterPro"/>
</dbReference>
<dbReference type="NCBIfam" id="TIGR01727">
    <property type="entry name" value="oligo_HPY"/>
    <property type="match status" value="1"/>
</dbReference>
<dbReference type="CDD" id="cd03257">
    <property type="entry name" value="ABC_NikE_OppD_transporters"/>
    <property type="match status" value="1"/>
</dbReference>
<dbReference type="InterPro" id="IPR017871">
    <property type="entry name" value="ABC_transporter-like_CS"/>
</dbReference>
<dbReference type="SMART" id="SM00382">
    <property type="entry name" value="AAA"/>
    <property type="match status" value="1"/>
</dbReference>
<evidence type="ECO:0000256" key="7">
    <source>
        <dbReference type="ARBA" id="ARBA00023136"/>
    </source>
</evidence>
<keyword evidence="3" id="KW-0813">Transport</keyword>
<dbReference type="Pfam" id="PF08352">
    <property type="entry name" value="oligo_HPY"/>
    <property type="match status" value="1"/>
</dbReference>
<evidence type="ECO:0000256" key="1">
    <source>
        <dbReference type="ARBA" id="ARBA00004202"/>
    </source>
</evidence>
<dbReference type="FunFam" id="3.40.50.300:FF:000016">
    <property type="entry name" value="Oligopeptide ABC transporter ATP-binding component"/>
    <property type="match status" value="1"/>
</dbReference>
<keyword evidence="7" id="KW-0472">Membrane</keyword>
<evidence type="ECO:0000256" key="6">
    <source>
        <dbReference type="ARBA" id="ARBA00022840"/>
    </source>
</evidence>
<organism evidence="9 10">
    <name type="scientific">Microlunatus endophyticus</name>
    <dbReference type="NCBI Taxonomy" id="1716077"/>
    <lineage>
        <taxon>Bacteria</taxon>
        <taxon>Bacillati</taxon>
        <taxon>Actinomycetota</taxon>
        <taxon>Actinomycetes</taxon>
        <taxon>Propionibacteriales</taxon>
        <taxon>Propionibacteriaceae</taxon>
        <taxon>Microlunatus</taxon>
    </lineage>
</organism>
<keyword evidence="5" id="KW-0547">Nucleotide-binding</keyword>
<gene>
    <name evidence="9" type="ORF">GCM10011575_34140</name>
</gene>
<evidence type="ECO:0000256" key="3">
    <source>
        <dbReference type="ARBA" id="ARBA00022448"/>
    </source>
</evidence>
<dbReference type="InterPro" id="IPR013563">
    <property type="entry name" value="Oligopep_ABC_C"/>
</dbReference>
<comment type="caution">
    <text evidence="9">The sequence shown here is derived from an EMBL/GenBank/DDBJ whole genome shotgun (WGS) entry which is preliminary data.</text>
</comment>
<dbReference type="SUPFAM" id="SSF52540">
    <property type="entry name" value="P-loop containing nucleoside triphosphate hydrolases"/>
    <property type="match status" value="1"/>
</dbReference>
<sequence length="347" mass="37204">MSTATTNPAEHPALLEIDDLRVSFPLERGMLYAVRGLDLTVRAGERLGVVGESGSGKSVSAAAIARMVPAPGRISSGHIRFDGSDVIGLPERDLRRLRGGQIGMIPQSPQTSMNPVITIEAHFQEALALHLGLSKAQSSDRTIELLRSVGIPDPGSRMRGYQHQLSGGMRQRVMIALAIACEPRLLIADEPTTALDVTIQAQILELFDRLVAESDLASILITHNLGIVAGHCDRVVVMYAGKVMETATVAELFARPSHPYTLGLLRCVPRLTAARTRTFATIPGSPPRVTEDAPGCPFAPRCDRVTAQCRTETPELLRIGARADGSGFASGEHSVACWHPVEFGEVA</sequence>
<evidence type="ECO:0000256" key="2">
    <source>
        <dbReference type="ARBA" id="ARBA00005417"/>
    </source>
</evidence>
<dbReference type="InterPro" id="IPR003593">
    <property type="entry name" value="AAA+_ATPase"/>
</dbReference>
<accession>A0A917W7L0</accession>
<dbReference type="InterPro" id="IPR003439">
    <property type="entry name" value="ABC_transporter-like_ATP-bd"/>
</dbReference>
<dbReference type="Proteomes" id="UP000613840">
    <property type="component" value="Unassembled WGS sequence"/>
</dbReference>
<dbReference type="PANTHER" id="PTHR43297:SF7">
    <property type="entry name" value="D,D-DIPEPTIDE TRANSPORT ATP-BINDING PROTEIN DDPD-RELATED"/>
    <property type="match status" value="1"/>
</dbReference>
<reference evidence="9" key="2">
    <citation type="submission" date="2020-09" db="EMBL/GenBank/DDBJ databases">
        <authorList>
            <person name="Sun Q."/>
            <person name="Zhou Y."/>
        </authorList>
    </citation>
    <scope>NUCLEOTIDE SEQUENCE</scope>
    <source>
        <strain evidence="9">CGMCC 4.7306</strain>
    </source>
</reference>
<dbReference type="GO" id="GO:0005524">
    <property type="term" value="F:ATP binding"/>
    <property type="evidence" value="ECO:0007669"/>
    <property type="project" value="UniProtKB-KW"/>
</dbReference>
<dbReference type="EMBL" id="BMMZ01000009">
    <property type="protein sequence ID" value="GGL73015.1"/>
    <property type="molecule type" value="Genomic_DNA"/>
</dbReference>
<comment type="subcellular location">
    <subcellularLocation>
        <location evidence="1">Cell membrane</location>
        <topology evidence="1">Peripheral membrane protein</topology>
    </subcellularLocation>
</comment>
<reference evidence="9" key="1">
    <citation type="journal article" date="2014" name="Int. J. Syst. Evol. Microbiol.">
        <title>Complete genome sequence of Corynebacterium casei LMG S-19264T (=DSM 44701T), isolated from a smear-ripened cheese.</title>
        <authorList>
            <consortium name="US DOE Joint Genome Institute (JGI-PGF)"/>
            <person name="Walter F."/>
            <person name="Albersmeier A."/>
            <person name="Kalinowski J."/>
            <person name="Ruckert C."/>
        </authorList>
    </citation>
    <scope>NUCLEOTIDE SEQUENCE</scope>
    <source>
        <strain evidence="9">CGMCC 4.7306</strain>
    </source>
</reference>
<dbReference type="GO" id="GO:0005886">
    <property type="term" value="C:plasma membrane"/>
    <property type="evidence" value="ECO:0007669"/>
    <property type="project" value="UniProtKB-SubCell"/>
</dbReference>
<proteinExistence type="inferred from homology"/>
<dbReference type="Gene3D" id="3.40.50.300">
    <property type="entry name" value="P-loop containing nucleotide triphosphate hydrolases"/>
    <property type="match status" value="1"/>
</dbReference>
<dbReference type="PROSITE" id="PS50893">
    <property type="entry name" value="ABC_TRANSPORTER_2"/>
    <property type="match status" value="1"/>
</dbReference>
<protein>
    <submittedName>
        <fullName evidence="9">ABC transporter ATP-binding protein</fullName>
    </submittedName>
</protein>